<dbReference type="OrthoDB" id="7031296at2"/>
<name>A0A4Q9QRP6_9GAMM</name>
<organism evidence="2 3">
    <name type="scientific">Phytopseudomonas daroniae</name>
    <dbReference type="NCBI Taxonomy" id="2487519"/>
    <lineage>
        <taxon>Bacteria</taxon>
        <taxon>Pseudomonadati</taxon>
        <taxon>Pseudomonadota</taxon>
        <taxon>Gammaproteobacteria</taxon>
        <taxon>Pseudomonadales</taxon>
        <taxon>Pseudomonadaceae</taxon>
        <taxon>Phytopseudomonas</taxon>
    </lineage>
</organism>
<dbReference type="PROSITE" id="PS51257">
    <property type="entry name" value="PROKAR_LIPOPROTEIN"/>
    <property type="match status" value="1"/>
</dbReference>
<protein>
    <submittedName>
        <fullName evidence="2">Uncharacterized protein</fullName>
    </submittedName>
</protein>
<dbReference type="NCBIfam" id="NF041882">
    <property type="entry name" value="PA3371_fam"/>
    <property type="match status" value="1"/>
</dbReference>
<keyword evidence="3" id="KW-1185">Reference proteome</keyword>
<gene>
    <name evidence="2" type="ORF">DNK06_02925</name>
</gene>
<evidence type="ECO:0000256" key="1">
    <source>
        <dbReference type="SAM" id="Phobius"/>
    </source>
</evidence>
<evidence type="ECO:0000313" key="3">
    <source>
        <dbReference type="Proteomes" id="UP000292302"/>
    </source>
</evidence>
<keyword evidence="1" id="KW-1133">Transmembrane helix</keyword>
<proteinExistence type="predicted"/>
<dbReference type="InterPro" id="IPR049711">
    <property type="entry name" value="PA3371-like"/>
</dbReference>
<comment type="caution">
    <text evidence="2">The sequence shown here is derived from an EMBL/GenBank/DDBJ whole genome shotgun (WGS) entry which is preliminary data.</text>
</comment>
<accession>A0A4Q9QRP6</accession>
<reference evidence="2 3" key="1">
    <citation type="submission" date="2018-06" db="EMBL/GenBank/DDBJ databases">
        <title>Three novel Pseudomonas species isolated from symptomatic oak.</title>
        <authorList>
            <person name="Bueno-Gonzalez V."/>
            <person name="Brady C."/>
        </authorList>
    </citation>
    <scope>NUCLEOTIDE SEQUENCE [LARGE SCALE GENOMIC DNA]</scope>
    <source>
        <strain evidence="2 3">P9A</strain>
    </source>
</reference>
<dbReference type="RefSeq" id="WP_131178661.1">
    <property type="nucleotide sequence ID" value="NZ_QJUJ01000002.1"/>
</dbReference>
<dbReference type="EMBL" id="QJUI01000002">
    <property type="protein sequence ID" value="TBU83519.1"/>
    <property type="molecule type" value="Genomic_DNA"/>
</dbReference>
<feature type="transmembrane region" description="Helical" evidence="1">
    <location>
        <begin position="29"/>
        <end position="51"/>
    </location>
</feature>
<keyword evidence="1" id="KW-0812">Transmembrane</keyword>
<dbReference type="Proteomes" id="UP000292302">
    <property type="component" value="Unassembled WGS sequence"/>
</dbReference>
<sequence length="61" mass="6508">MSKPALLFLLMAAISGCLLWVAPEQAEWLIVAAKVGLAVSGMSLTVALLIGKRVKFDPVLR</sequence>
<evidence type="ECO:0000313" key="2">
    <source>
        <dbReference type="EMBL" id="TBU83519.1"/>
    </source>
</evidence>
<dbReference type="AlphaFoldDB" id="A0A4Q9QRP6"/>
<keyword evidence="1" id="KW-0472">Membrane</keyword>